<evidence type="ECO:0000256" key="2">
    <source>
        <dbReference type="ARBA" id="ARBA00022679"/>
    </source>
</evidence>
<gene>
    <name evidence="3" type="primary">rsmD</name>
    <name evidence="3" type="ORF">ENJ96_10205</name>
</gene>
<dbReference type="PANTHER" id="PTHR43542:SF1">
    <property type="entry name" value="METHYLTRANSFERASE"/>
    <property type="match status" value="1"/>
</dbReference>
<keyword evidence="2 3" id="KW-0808">Transferase</keyword>
<reference evidence="3" key="1">
    <citation type="journal article" date="2020" name="mSystems">
        <title>Genome- and Community-Level Interaction Insights into Carbon Utilization and Element Cycling Functions of Hydrothermarchaeota in Hydrothermal Sediment.</title>
        <authorList>
            <person name="Zhou Z."/>
            <person name="Liu Y."/>
            <person name="Xu W."/>
            <person name="Pan J."/>
            <person name="Luo Z.H."/>
            <person name="Li M."/>
        </authorList>
    </citation>
    <scope>NUCLEOTIDE SEQUENCE [LARGE SCALE GENOMIC DNA]</scope>
    <source>
        <strain evidence="3">HyVt-533</strain>
    </source>
</reference>
<feature type="non-terminal residue" evidence="3">
    <location>
        <position position="1"/>
    </location>
</feature>
<dbReference type="SUPFAM" id="SSF53335">
    <property type="entry name" value="S-adenosyl-L-methionine-dependent methyltransferases"/>
    <property type="match status" value="1"/>
</dbReference>
<dbReference type="AlphaFoldDB" id="A0A7V5P1N8"/>
<proteinExistence type="predicted"/>
<dbReference type="EC" id="2.1.1.171" evidence="3"/>
<organism evidence="3">
    <name type="scientific">Thermodesulfatator atlanticus</name>
    <dbReference type="NCBI Taxonomy" id="501497"/>
    <lineage>
        <taxon>Bacteria</taxon>
        <taxon>Pseudomonadati</taxon>
        <taxon>Thermodesulfobacteriota</taxon>
        <taxon>Thermodesulfobacteria</taxon>
        <taxon>Thermodesulfobacteriales</taxon>
        <taxon>Thermodesulfatatoraceae</taxon>
        <taxon>Thermodesulfatator</taxon>
    </lineage>
</organism>
<dbReference type="InterPro" id="IPR004398">
    <property type="entry name" value="RNA_MeTrfase_RsmD"/>
</dbReference>
<keyword evidence="1 3" id="KW-0489">Methyltransferase</keyword>
<dbReference type="Gene3D" id="3.40.50.150">
    <property type="entry name" value="Vaccinia Virus protein VP39"/>
    <property type="match status" value="1"/>
</dbReference>
<dbReference type="InterPro" id="IPR029063">
    <property type="entry name" value="SAM-dependent_MTases_sf"/>
</dbReference>
<dbReference type="PANTHER" id="PTHR43542">
    <property type="entry name" value="METHYLTRANSFERASE"/>
    <property type="match status" value="1"/>
</dbReference>
<accession>A0A7V5P1N8</accession>
<dbReference type="Proteomes" id="UP000886101">
    <property type="component" value="Unassembled WGS sequence"/>
</dbReference>
<dbReference type="EMBL" id="DROK01000301">
    <property type="protein sequence ID" value="HHI98200.1"/>
    <property type="molecule type" value="Genomic_DNA"/>
</dbReference>
<dbReference type="Pfam" id="PF03602">
    <property type="entry name" value="Cons_hypoth95"/>
    <property type="match status" value="1"/>
</dbReference>
<dbReference type="GO" id="GO:0052913">
    <property type="term" value="F:16S rRNA (guanine(966)-N(2))-methyltransferase activity"/>
    <property type="evidence" value="ECO:0007669"/>
    <property type="project" value="UniProtKB-EC"/>
</dbReference>
<dbReference type="NCBIfam" id="TIGR00095">
    <property type="entry name" value="16S rRNA (guanine(966)-N(2))-methyltransferase RsmD"/>
    <property type="match status" value="1"/>
</dbReference>
<comment type="caution">
    <text evidence="3">The sequence shown here is derived from an EMBL/GenBank/DDBJ whole genome shotgun (WGS) entry which is preliminary data.</text>
</comment>
<protein>
    <submittedName>
        <fullName evidence="3">16S rRNA (Guanine(966)-N(2))-methyltransferase RsmD</fullName>
        <ecNumber evidence="3">2.1.1.171</ecNumber>
    </submittedName>
</protein>
<sequence length="181" mass="19730">FVKMRITAGKFRGLPLKAPRTQQIRPMMDKVRKSLFDSLGDEVVGAKVLDLFCGTGALGLEALSRGATEVVFVDRSSEALALVRENLKKARVTEGVKLLKRHLPGGLEGLAGPFDLIFITPPYGKGLAEKTLFPAAALLAPEGLVVVEIGPGETLPSETSSLTRVKKKRYGQTELHFYRRK</sequence>
<dbReference type="PIRSF" id="PIRSF004553">
    <property type="entry name" value="CHP00095"/>
    <property type="match status" value="1"/>
</dbReference>
<name>A0A7V5P1N8_9BACT</name>
<evidence type="ECO:0000313" key="3">
    <source>
        <dbReference type="EMBL" id="HHI98200.1"/>
    </source>
</evidence>
<evidence type="ECO:0000256" key="1">
    <source>
        <dbReference type="ARBA" id="ARBA00022603"/>
    </source>
</evidence>
<dbReference type="CDD" id="cd02440">
    <property type="entry name" value="AdoMet_MTases"/>
    <property type="match status" value="1"/>
</dbReference>